<gene>
    <name evidence="1" type="ORF">QQF64_017641</name>
</gene>
<accession>A0ABR3LN98</accession>
<proteinExistence type="predicted"/>
<evidence type="ECO:0008006" key="3">
    <source>
        <dbReference type="Google" id="ProtNLM"/>
    </source>
</evidence>
<evidence type="ECO:0000313" key="2">
    <source>
        <dbReference type="Proteomes" id="UP001558613"/>
    </source>
</evidence>
<reference evidence="1 2" key="1">
    <citation type="submission" date="2023-09" db="EMBL/GenBank/DDBJ databases">
        <authorList>
            <person name="Wang M."/>
        </authorList>
    </citation>
    <scope>NUCLEOTIDE SEQUENCE [LARGE SCALE GENOMIC DNA]</scope>
    <source>
        <strain evidence="1">GT-2023</strain>
        <tissue evidence="1">Liver</tissue>
    </source>
</reference>
<protein>
    <recommendedName>
        <fullName evidence="3">Secreted protein</fullName>
    </recommendedName>
</protein>
<dbReference type="Proteomes" id="UP001558613">
    <property type="component" value="Unassembled WGS sequence"/>
</dbReference>
<comment type="caution">
    <text evidence="1">The sequence shown here is derived from an EMBL/GenBank/DDBJ whole genome shotgun (WGS) entry which is preliminary data.</text>
</comment>
<evidence type="ECO:0000313" key="1">
    <source>
        <dbReference type="EMBL" id="KAL1252948.1"/>
    </source>
</evidence>
<name>A0ABR3LN98_9TELE</name>
<dbReference type="EMBL" id="JAYMGO010000021">
    <property type="protein sequence ID" value="KAL1252948.1"/>
    <property type="molecule type" value="Genomic_DNA"/>
</dbReference>
<organism evidence="1 2">
    <name type="scientific">Cirrhinus molitorella</name>
    <name type="common">mud carp</name>
    <dbReference type="NCBI Taxonomy" id="172907"/>
    <lineage>
        <taxon>Eukaryota</taxon>
        <taxon>Metazoa</taxon>
        <taxon>Chordata</taxon>
        <taxon>Craniata</taxon>
        <taxon>Vertebrata</taxon>
        <taxon>Euteleostomi</taxon>
        <taxon>Actinopterygii</taxon>
        <taxon>Neopterygii</taxon>
        <taxon>Teleostei</taxon>
        <taxon>Ostariophysi</taxon>
        <taxon>Cypriniformes</taxon>
        <taxon>Cyprinidae</taxon>
        <taxon>Labeoninae</taxon>
        <taxon>Labeonini</taxon>
        <taxon>Cirrhinus</taxon>
    </lineage>
</organism>
<sequence length="91" mass="9929">MKQSIGLSGLSVWVMCIRRQIADSAGPGGSGSSLQCIKCSVACYITFVGLPHFIQNNLEHQGDTRHPLFNCQHSAGQAKCLPMGKKKRERI</sequence>
<keyword evidence="2" id="KW-1185">Reference proteome</keyword>